<keyword evidence="3" id="KW-1185">Reference proteome</keyword>
<proteinExistence type="predicted"/>
<evidence type="ECO:0000256" key="1">
    <source>
        <dbReference type="SAM" id="SignalP"/>
    </source>
</evidence>
<evidence type="ECO:0000313" key="2">
    <source>
        <dbReference type="EMBL" id="KAA1074515.1"/>
    </source>
</evidence>
<keyword evidence="1" id="KW-0732">Signal</keyword>
<dbReference type="AlphaFoldDB" id="A0A5B0MCD3"/>
<reference evidence="2 3" key="1">
    <citation type="submission" date="2019-05" db="EMBL/GenBank/DDBJ databases">
        <title>Emergence of the Ug99 lineage of the wheat stem rust pathogen through somatic hybridization.</title>
        <authorList>
            <person name="Li F."/>
            <person name="Upadhyaya N.M."/>
            <person name="Sperschneider J."/>
            <person name="Matny O."/>
            <person name="Nguyen-Phuc H."/>
            <person name="Mago R."/>
            <person name="Raley C."/>
            <person name="Miller M.E."/>
            <person name="Silverstein K.A.T."/>
            <person name="Henningsen E."/>
            <person name="Hirsch C.D."/>
            <person name="Visser B."/>
            <person name="Pretorius Z.A."/>
            <person name="Steffenson B.J."/>
            <person name="Schwessinger B."/>
            <person name="Dodds P.N."/>
            <person name="Figueroa M."/>
        </authorList>
    </citation>
    <scope>NUCLEOTIDE SEQUENCE [LARGE SCALE GENOMIC DNA]</scope>
    <source>
        <strain evidence="2">21-0</strain>
    </source>
</reference>
<feature type="signal peptide" evidence="1">
    <location>
        <begin position="1"/>
        <end position="21"/>
    </location>
</feature>
<name>A0A5B0MCD3_PUCGR</name>
<sequence>MRTFGLCSLILFFGTINLCAGLQARDILPASPCDPKFGWPPYIRALCCDERGNIRKEISKCNLKPPKSVKHTV</sequence>
<organism evidence="2 3">
    <name type="scientific">Puccinia graminis f. sp. tritici</name>
    <dbReference type="NCBI Taxonomy" id="56615"/>
    <lineage>
        <taxon>Eukaryota</taxon>
        <taxon>Fungi</taxon>
        <taxon>Dikarya</taxon>
        <taxon>Basidiomycota</taxon>
        <taxon>Pucciniomycotina</taxon>
        <taxon>Pucciniomycetes</taxon>
        <taxon>Pucciniales</taxon>
        <taxon>Pucciniaceae</taxon>
        <taxon>Puccinia</taxon>
    </lineage>
</organism>
<comment type="caution">
    <text evidence="2">The sequence shown here is derived from an EMBL/GenBank/DDBJ whole genome shotgun (WGS) entry which is preliminary data.</text>
</comment>
<evidence type="ECO:0000313" key="3">
    <source>
        <dbReference type="Proteomes" id="UP000324748"/>
    </source>
</evidence>
<dbReference type="Proteomes" id="UP000324748">
    <property type="component" value="Unassembled WGS sequence"/>
</dbReference>
<gene>
    <name evidence="2" type="ORF">PGT21_008466</name>
</gene>
<protein>
    <submittedName>
        <fullName evidence="2">Uncharacterized protein</fullName>
    </submittedName>
</protein>
<accession>A0A5B0MCD3</accession>
<feature type="chain" id="PRO_5023093780" evidence="1">
    <location>
        <begin position="22"/>
        <end position="73"/>
    </location>
</feature>
<dbReference type="EMBL" id="VSWC01000157">
    <property type="protein sequence ID" value="KAA1074515.1"/>
    <property type="molecule type" value="Genomic_DNA"/>
</dbReference>